<comment type="function">
    <text evidence="2">Catalyzes the conversion of D-ribulose 5-phosphate to formate and 3,4-dihydroxy-2-butanone 4-phosphate.</text>
</comment>
<feature type="region of interest" description="Disordered" evidence="14">
    <location>
        <begin position="463"/>
        <end position="502"/>
    </location>
</feature>
<keyword evidence="9 13" id="KW-0378">Hydrolase</keyword>
<dbReference type="GO" id="GO:0009231">
    <property type="term" value="P:riboflavin biosynthetic process"/>
    <property type="evidence" value="ECO:0007669"/>
    <property type="project" value="UniProtKB-UniRule"/>
</dbReference>
<keyword evidence="7 13" id="KW-0479">Metal-binding</keyword>
<evidence type="ECO:0000313" key="16">
    <source>
        <dbReference type="EMBL" id="CEP26499.1"/>
    </source>
</evidence>
<dbReference type="GO" id="GO:0008270">
    <property type="term" value="F:zinc ion binding"/>
    <property type="evidence" value="ECO:0007669"/>
    <property type="project" value="UniProtKB-UniRule"/>
</dbReference>
<feature type="compositionally biased region" description="Polar residues" evidence="14">
    <location>
        <begin position="266"/>
        <end position="293"/>
    </location>
</feature>
<comment type="similarity">
    <text evidence="5">In the N-terminal section; belongs to the DHBP synthase family.</text>
</comment>
<dbReference type="InterPro" id="IPR000926">
    <property type="entry name" value="RibA"/>
</dbReference>
<feature type="binding site" evidence="13">
    <location>
        <position position="307"/>
    </location>
    <ligand>
        <name>Zn(2+)</name>
        <dbReference type="ChEBI" id="CHEBI:29105"/>
        <note>catalytic</note>
    </ligand>
</feature>
<feature type="binding site" evidence="13">
    <location>
        <position position="402"/>
    </location>
    <ligand>
        <name>GTP</name>
        <dbReference type="ChEBI" id="CHEBI:37565"/>
    </ligand>
</feature>
<feature type="binding site" evidence="13">
    <location>
        <position position="318"/>
    </location>
    <ligand>
        <name>Zn(2+)</name>
        <dbReference type="ChEBI" id="CHEBI:29105"/>
        <note>catalytic</note>
    </ligand>
</feature>
<evidence type="ECO:0000256" key="5">
    <source>
        <dbReference type="ARBA" id="ARBA00005520"/>
    </source>
</evidence>
<comment type="similarity">
    <text evidence="13">Belongs to the GTP cyclohydrolase II family.</text>
</comment>
<dbReference type="GO" id="GO:0003935">
    <property type="term" value="F:GTP cyclohydrolase II activity"/>
    <property type="evidence" value="ECO:0007669"/>
    <property type="project" value="UniProtKB-UniRule"/>
</dbReference>
<dbReference type="Gene3D" id="3.40.50.10990">
    <property type="entry name" value="GTP cyclohydrolase II"/>
    <property type="match status" value="1"/>
</dbReference>
<dbReference type="InterPro" id="IPR000422">
    <property type="entry name" value="DHBP_synthase_RibB"/>
</dbReference>
<evidence type="ECO:0000256" key="3">
    <source>
        <dbReference type="ARBA" id="ARBA00004853"/>
    </source>
</evidence>
<dbReference type="EMBL" id="LM676413">
    <property type="protein sequence ID" value="CEP26499.1"/>
    <property type="molecule type" value="Genomic_DNA"/>
</dbReference>
<dbReference type="HAMAP" id="MF_00179">
    <property type="entry name" value="RibA"/>
    <property type="match status" value="1"/>
</dbReference>
<dbReference type="NCBIfam" id="NF001591">
    <property type="entry name" value="PRK00393.1"/>
    <property type="match status" value="1"/>
</dbReference>
<evidence type="ECO:0000256" key="4">
    <source>
        <dbReference type="ARBA" id="ARBA00004904"/>
    </source>
</evidence>
<evidence type="ECO:0000256" key="9">
    <source>
        <dbReference type="ARBA" id="ARBA00022801"/>
    </source>
</evidence>
<dbReference type="CDD" id="cd00641">
    <property type="entry name" value="GTP_cyclohydro2"/>
    <property type="match status" value="1"/>
</dbReference>
<dbReference type="GO" id="GO:0008686">
    <property type="term" value="F:3,4-dihydroxy-2-butanone-4-phosphate synthase activity"/>
    <property type="evidence" value="ECO:0007669"/>
    <property type="project" value="UniProtKB-EC"/>
</dbReference>
<dbReference type="Pfam" id="PF00925">
    <property type="entry name" value="GTP_cyclohydro2"/>
    <property type="match status" value="1"/>
</dbReference>
<comment type="catalytic activity">
    <reaction evidence="1">
        <text>D-ribulose 5-phosphate = (2S)-2-hydroxy-3-oxobutyl phosphate + formate + H(+)</text>
        <dbReference type="Rhea" id="RHEA:18457"/>
        <dbReference type="ChEBI" id="CHEBI:15378"/>
        <dbReference type="ChEBI" id="CHEBI:15740"/>
        <dbReference type="ChEBI" id="CHEBI:58121"/>
        <dbReference type="ChEBI" id="CHEBI:58830"/>
        <dbReference type="EC" id="4.1.99.12"/>
    </reaction>
</comment>
<comment type="catalytic activity">
    <reaction evidence="12 13">
        <text>GTP + 4 H2O = 2,5-diamino-6-hydroxy-4-(5-phosphoribosylamino)-pyrimidine + formate + 2 phosphate + 3 H(+)</text>
        <dbReference type="Rhea" id="RHEA:23704"/>
        <dbReference type="ChEBI" id="CHEBI:15377"/>
        <dbReference type="ChEBI" id="CHEBI:15378"/>
        <dbReference type="ChEBI" id="CHEBI:15740"/>
        <dbReference type="ChEBI" id="CHEBI:37565"/>
        <dbReference type="ChEBI" id="CHEBI:43474"/>
        <dbReference type="ChEBI" id="CHEBI:58614"/>
        <dbReference type="EC" id="3.5.4.25"/>
    </reaction>
</comment>
<evidence type="ECO:0000256" key="14">
    <source>
        <dbReference type="SAM" id="MobiDB-lite"/>
    </source>
</evidence>
<comment type="cofactor">
    <cofactor evidence="13">
        <name>Zn(2+)</name>
        <dbReference type="ChEBI" id="CHEBI:29105"/>
    </cofactor>
    <text evidence="13">Binds 1 zinc ion per subunit.</text>
</comment>
<feature type="region of interest" description="Disordered" evidence="14">
    <location>
        <begin position="263"/>
        <end position="293"/>
    </location>
</feature>
<dbReference type="GO" id="GO:0005525">
    <property type="term" value="F:GTP binding"/>
    <property type="evidence" value="ECO:0007669"/>
    <property type="project" value="UniProtKB-KW"/>
</dbReference>
<dbReference type="UniPathway" id="UPA00275">
    <property type="reaction ID" value="UER00399"/>
</dbReference>
<keyword evidence="8 13" id="KW-0547">Nucleotide-binding</keyword>
<evidence type="ECO:0000256" key="7">
    <source>
        <dbReference type="ARBA" id="ARBA00022723"/>
    </source>
</evidence>
<keyword evidence="11 13" id="KW-0342">GTP-binding</keyword>
<evidence type="ECO:0000256" key="2">
    <source>
        <dbReference type="ARBA" id="ARBA00002284"/>
    </source>
</evidence>
<feature type="active site" description="Proton acceptor" evidence="13">
    <location>
        <position position="379"/>
    </location>
</feature>
<feature type="binding site" evidence="13">
    <location>
        <begin position="345"/>
        <end position="347"/>
    </location>
    <ligand>
        <name>GTP</name>
        <dbReference type="ChEBI" id="CHEBI:37565"/>
    </ligand>
</feature>
<dbReference type="Pfam" id="PF00926">
    <property type="entry name" value="DHBP_synthase"/>
    <property type="match status" value="1"/>
</dbReference>
<dbReference type="NCBIfam" id="TIGR00506">
    <property type="entry name" value="ribB"/>
    <property type="match status" value="1"/>
</dbReference>
<proteinExistence type="inferred from homology"/>
<evidence type="ECO:0000259" key="15">
    <source>
        <dbReference type="Pfam" id="PF00925"/>
    </source>
</evidence>
<comment type="function">
    <text evidence="13">Catalyzes the conversion of GTP to 2,5-diamino-6-ribosylamino-4(3H)-pyrimidinone 5'-phosphate (DARP), formate and pyrophosphate.</text>
</comment>
<evidence type="ECO:0000256" key="11">
    <source>
        <dbReference type="ARBA" id="ARBA00023134"/>
    </source>
</evidence>
<gene>
    <name evidence="16" type="primary">ribAB</name>
    <name evidence="13" type="synonym">ribA</name>
    <name evidence="16" type="ORF">PFCIRM138_07885</name>
</gene>
<name>A0A0B7NYY8_PROFF</name>
<dbReference type="SUPFAM" id="SSF55821">
    <property type="entry name" value="YrdC/RibB"/>
    <property type="match status" value="1"/>
</dbReference>
<evidence type="ECO:0000256" key="6">
    <source>
        <dbReference type="ARBA" id="ARBA00022619"/>
    </source>
</evidence>
<sequence length="502" mass="52229">MNTIAEALEQLRAGRPVLVADSQSRENEVDAALSAELATPATVGWMVRHTSGYLCAPMTGERADHLGLPLMVPRSQDTLHTAYTLSVDAASGVTTGISGHDRSRTANVLADPAATPADLVRPGHMLPLRAVAGGVRERGGHTEASVELCALAGLAPVGVISELVHDDGSMMRMADAEPFAAEQGLVLVTIEALIAELDARGAAPFSSPRAVGEWNPDRVTRVAQAHLPTRHGDFTVVAYRDLRTGAEHLALSAGAVAEALDGPARGTSQQRAPQQTAQGASQQPVQGALQQTVPQQGAPLVRVHSECVTGDVFGSRKCDCGAQLDRALELIAEQGGVLVYLGGHEGRGIGLAEKIAAYALQEGGADTVEANVARGWDPDLREYGAAAAILRDLGVRQVRLLTNNPDKVQALAGQGIGVDQVVPLVVGVTAQNIDYLRTKVAKMGHLMDVESMLGVVDAGGSPVLERHAGQGPVSEGRAGGSPVLERSERHAGGSPVSERQAS</sequence>
<organism evidence="16">
    <name type="scientific">Propionibacterium freudenreichii subsp. freudenreichii</name>
    <dbReference type="NCBI Taxonomy" id="66712"/>
    <lineage>
        <taxon>Bacteria</taxon>
        <taxon>Bacillati</taxon>
        <taxon>Actinomycetota</taxon>
        <taxon>Actinomycetes</taxon>
        <taxon>Propionibacteriales</taxon>
        <taxon>Propionibacteriaceae</taxon>
        <taxon>Propionibacterium</taxon>
    </lineage>
</organism>
<dbReference type="InterPro" id="IPR017945">
    <property type="entry name" value="DHBP_synth_RibB-like_a/b_dom"/>
</dbReference>
<feature type="domain" description="GTP cyclohydrolase II" evidence="15">
    <location>
        <begin position="221"/>
        <end position="423"/>
    </location>
</feature>
<dbReference type="PANTHER" id="PTHR21327">
    <property type="entry name" value="GTP CYCLOHYDROLASE II-RELATED"/>
    <property type="match status" value="1"/>
</dbReference>
<feature type="active site" description="Nucleophile" evidence="13">
    <location>
        <position position="381"/>
    </location>
</feature>
<evidence type="ECO:0000256" key="8">
    <source>
        <dbReference type="ARBA" id="ARBA00022741"/>
    </source>
</evidence>
<dbReference type="PANTHER" id="PTHR21327:SF18">
    <property type="entry name" value="3,4-DIHYDROXY-2-BUTANONE 4-PHOSPHATE SYNTHASE"/>
    <property type="match status" value="1"/>
</dbReference>
<dbReference type="AlphaFoldDB" id="A0A0B7NYY8"/>
<dbReference type="SUPFAM" id="SSF142695">
    <property type="entry name" value="RibA-like"/>
    <property type="match status" value="1"/>
</dbReference>
<evidence type="ECO:0000256" key="10">
    <source>
        <dbReference type="ARBA" id="ARBA00022833"/>
    </source>
</evidence>
<evidence type="ECO:0000256" key="12">
    <source>
        <dbReference type="ARBA" id="ARBA00049295"/>
    </source>
</evidence>
<dbReference type="InterPro" id="IPR036144">
    <property type="entry name" value="RibA-like_sf"/>
</dbReference>
<feature type="binding site" evidence="13">
    <location>
        <position position="323"/>
    </location>
    <ligand>
        <name>GTP</name>
        <dbReference type="ChEBI" id="CHEBI:37565"/>
    </ligand>
</feature>
<feature type="binding site" evidence="13">
    <location>
        <position position="367"/>
    </location>
    <ligand>
        <name>GTP</name>
        <dbReference type="ChEBI" id="CHEBI:37565"/>
    </ligand>
</feature>
<evidence type="ECO:0000256" key="1">
    <source>
        <dbReference type="ARBA" id="ARBA00000141"/>
    </source>
</evidence>
<reference evidence="16" key="1">
    <citation type="submission" date="2014-08" db="EMBL/GenBank/DDBJ databases">
        <authorList>
            <person name="Falentin Helene"/>
        </authorList>
    </citation>
    <scope>NUCLEOTIDE SEQUENCE</scope>
</reference>
<keyword evidence="6 13" id="KW-0686">Riboflavin biosynthesis</keyword>
<dbReference type="EC" id="3.5.4.25" evidence="13"/>
<comment type="pathway">
    <text evidence="3 13">Cofactor biosynthesis; riboflavin biosynthesis; 5-amino-6-(D-ribitylamino)uracil from GTP: step 1/4.</text>
</comment>
<evidence type="ECO:0000256" key="13">
    <source>
        <dbReference type="HAMAP-Rule" id="MF_00179"/>
    </source>
</evidence>
<dbReference type="GO" id="GO:0005829">
    <property type="term" value="C:cytosol"/>
    <property type="evidence" value="ECO:0007669"/>
    <property type="project" value="TreeGrafter"/>
</dbReference>
<dbReference type="InterPro" id="IPR032677">
    <property type="entry name" value="GTP_cyclohydro_II"/>
</dbReference>
<accession>A0A0B7NYY8</accession>
<feature type="binding site" evidence="13">
    <location>
        <position position="320"/>
    </location>
    <ligand>
        <name>Zn(2+)</name>
        <dbReference type="ChEBI" id="CHEBI:29105"/>
        <note>catalytic</note>
    </ligand>
</feature>
<keyword evidence="10 13" id="KW-0862">Zinc</keyword>
<comment type="pathway">
    <text evidence="4">Cofactor biosynthesis; riboflavin biosynthesis; 2-hydroxy-3-oxobutyl phosphate from D-ribulose 5-phosphate: step 1/1.</text>
</comment>
<dbReference type="Gene3D" id="3.90.870.10">
    <property type="entry name" value="DHBP synthase"/>
    <property type="match status" value="1"/>
</dbReference>
<feature type="binding site" evidence="13">
    <location>
        <begin position="302"/>
        <end position="306"/>
    </location>
    <ligand>
        <name>GTP</name>
        <dbReference type="ChEBI" id="CHEBI:37565"/>
    </ligand>
</feature>
<feature type="binding site" evidence="13">
    <location>
        <position position="407"/>
    </location>
    <ligand>
        <name>GTP</name>
        <dbReference type="ChEBI" id="CHEBI:37565"/>
    </ligand>
</feature>
<protein>
    <recommendedName>
        <fullName evidence="13">GTP cyclohydrolase-2</fullName>
        <ecNumber evidence="13">3.5.4.25</ecNumber>
    </recommendedName>
    <alternativeName>
        <fullName evidence="13">GTP cyclohydrolase II</fullName>
    </alternativeName>
</protein>